<dbReference type="VEuPathDB" id="FungiDB:RhiirA1_474082"/>
<name>A0A2I1FCB2_9GLOM</name>
<reference evidence="2 3" key="3">
    <citation type="submission" date="2017-10" db="EMBL/GenBank/DDBJ databases">
        <title>Extensive intraspecific genome diversity in a model arbuscular mycorrhizal fungus.</title>
        <authorList>
            <person name="Chen E.C.H."/>
            <person name="Morin E."/>
            <person name="Baudet D."/>
            <person name="Noel J."/>
            <person name="Ndikumana S."/>
            <person name="Charron P."/>
            <person name="St-Onge C."/>
            <person name="Giorgi J."/>
            <person name="Grigoriev I.V."/>
            <person name="Roux C."/>
            <person name="Martin F.M."/>
            <person name="Corradi N."/>
        </authorList>
    </citation>
    <scope>NUCLEOTIDE SEQUENCE [LARGE SCALE GENOMIC DNA]</scope>
    <source>
        <strain evidence="2 3">A1</strain>
    </source>
</reference>
<dbReference type="VEuPathDB" id="FungiDB:FUN_005948"/>
<reference evidence="1 4" key="1">
    <citation type="submission" date="2016-04" db="EMBL/GenBank/DDBJ databases">
        <title>Genome analyses suggest a sexual origin of heterokaryosis in a supposedly ancient asexual fungus.</title>
        <authorList>
            <person name="Ropars J."/>
            <person name="Sedzielewska K."/>
            <person name="Noel J."/>
            <person name="Charron P."/>
            <person name="Farinelli L."/>
            <person name="Marton T."/>
            <person name="Kruger M."/>
            <person name="Pelin A."/>
            <person name="Brachmann A."/>
            <person name="Corradi N."/>
        </authorList>
    </citation>
    <scope>NUCLEOTIDE SEQUENCE [LARGE SCALE GENOMIC DNA]</scope>
    <source>
        <strain evidence="1 4">A5</strain>
    </source>
</reference>
<gene>
    <name evidence="2" type="ORF">RhiirA1_474082</name>
    <name evidence="1" type="ORF">RhiirA5_429821</name>
</gene>
<dbReference type="OrthoDB" id="2313789at2759"/>
<reference evidence="2 3" key="4">
    <citation type="submission" date="2017-10" db="EMBL/GenBank/DDBJ databases">
        <title>Genome analyses suggest a sexual origin of heterokaryosis in a supposedly ancient asexual fungus.</title>
        <authorList>
            <person name="Corradi N."/>
            <person name="Sedzielewska K."/>
            <person name="Noel J."/>
            <person name="Charron P."/>
            <person name="Farinelli L."/>
            <person name="Marton T."/>
            <person name="Kruger M."/>
            <person name="Pelin A."/>
            <person name="Brachmann A."/>
            <person name="Corradi N."/>
        </authorList>
    </citation>
    <scope>NUCLEOTIDE SEQUENCE [LARGE SCALE GENOMIC DNA]</scope>
    <source>
        <strain evidence="2 3">A1</strain>
    </source>
</reference>
<organism evidence="2 3">
    <name type="scientific">Rhizophagus irregularis</name>
    <dbReference type="NCBI Taxonomy" id="588596"/>
    <lineage>
        <taxon>Eukaryota</taxon>
        <taxon>Fungi</taxon>
        <taxon>Fungi incertae sedis</taxon>
        <taxon>Mucoromycota</taxon>
        <taxon>Glomeromycotina</taxon>
        <taxon>Glomeromycetes</taxon>
        <taxon>Glomerales</taxon>
        <taxon>Glomeraceae</taxon>
        <taxon>Rhizophagus</taxon>
    </lineage>
</organism>
<reference evidence="1 4" key="2">
    <citation type="submission" date="2017-09" db="EMBL/GenBank/DDBJ databases">
        <title>Extensive intraspecific genome diversity in a model arbuscular mycorrhizal fungus.</title>
        <authorList>
            <person name="Chen E.C."/>
            <person name="Morin E."/>
            <person name="Beaudet D."/>
            <person name="Noel J."/>
            <person name="Ndikumana S."/>
            <person name="Charron P."/>
            <person name="St-Onge C."/>
            <person name="Giorgi J."/>
            <person name="Grigoriev I.V."/>
            <person name="Roux C."/>
            <person name="Martin F.M."/>
            <person name="Corradi N."/>
        </authorList>
    </citation>
    <scope>NUCLEOTIDE SEQUENCE [LARGE SCALE GENOMIC DNA]</scope>
    <source>
        <strain evidence="1 4">A5</strain>
    </source>
</reference>
<dbReference type="Proteomes" id="UP000232722">
    <property type="component" value="Unassembled WGS sequence"/>
</dbReference>
<evidence type="ECO:0000313" key="4">
    <source>
        <dbReference type="Proteomes" id="UP000232722"/>
    </source>
</evidence>
<evidence type="ECO:0000313" key="2">
    <source>
        <dbReference type="EMBL" id="PKC56371.1"/>
    </source>
</evidence>
<dbReference type="Proteomes" id="UP000232688">
    <property type="component" value="Unassembled WGS sequence"/>
</dbReference>
<accession>A0A2I1FCB2</accession>
<sequence length="148" mass="16891">MFQRIIASVRTKLYSLWTLIFRQAKCQKSGLIVLLFLAIQLGELHNLQSKLTTMNSSILPDHKLKKNIYTPRFDNIPITEFVVRAIPLNSDKVLASVNAEGVMISVNIGRQDEVQALIPMLNILDHFPKQPSEKDIHIIIYLDIKTPQ</sequence>
<dbReference type="EMBL" id="LLXH01002170">
    <property type="protein sequence ID" value="PKC56371.1"/>
    <property type="molecule type" value="Genomic_DNA"/>
</dbReference>
<proteinExistence type="predicted"/>
<dbReference type="VEuPathDB" id="FungiDB:RhiirFUN_005663"/>
<dbReference type="EMBL" id="LLXJ01002223">
    <property type="protein sequence ID" value="PKB99361.1"/>
    <property type="molecule type" value="Genomic_DNA"/>
</dbReference>
<comment type="caution">
    <text evidence="2">The sequence shown here is derived from an EMBL/GenBank/DDBJ whole genome shotgun (WGS) entry which is preliminary data.</text>
</comment>
<evidence type="ECO:0000313" key="3">
    <source>
        <dbReference type="Proteomes" id="UP000232688"/>
    </source>
</evidence>
<dbReference type="AlphaFoldDB" id="A0A2I1FCB2"/>
<evidence type="ECO:0000313" key="1">
    <source>
        <dbReference type="EMBL" id="PKB99361.1"/>
    </source>
</evidence>
<protein>
    <submittedName>
        <fullName evidence="2">Uncharacterized protein</fullName>
    </submittedName>
</protein>